<proteinExistence type="predicted"/>
<evidence type="ECO:0000313" key="2">
    <source>
        <dbReference type="EMBL" id="WSB12593.1"/>
    </source>
</evidence>
<dbReference type="Proteomes" id="UP001356428">
    <property type="component" value="Chromosome"/>
</dbReference>
<sequence>MDDLHRDRTASCRPGEIDPAHAARPESAEQRIGPDPFRITGHEGAYALHGRVALAVVLFPAAAHADPIPRWPVPLRSPAFGSG</sequence>
<organism evidence="2 3">
    <name type="scientific">Streptomyces cyaneofuscatus</name>
    <dbReference type="NCBI Taxonomy" id="66883"/>
    <lineage>
        <taxon>Bacteria</taxon>
        <taxon>Bacillati</taxon>
        <taxon>Actinomycetota</taxon>
        <taxon>Actinomycetes</taxon>
        <taxon>Kitasatosporales</taxon>
        <taxon>Streptomycetaceae</taxon>
        <taxon>Streptomyces</taxon>
    </lineage>
</organism>
<accession>A0ABZ1F825</accession>
<evidence type="ECO:0000313" key="3">
    <source>
        <dbReference type="Proteomes" id="UP001356428"/>
    </source>
</evidence>
<reference evidence="2 3" key="1">
    <citation type="submission" date="2022-10" db="EMBL/GenBank/DDBJ databases">
        <title>The complete genomes of actinobacterial strains from the NBC collection.</title>
        <authorList>
            <person name="Joergensen T.S."/>
            <person name="Alvarez Arevalo M."/>
            <person name="Sterndorff E.B."/>
            <person name="Faurdal D."/>
            <person name="Vuksanovic O."/>
            <person name="Mourched A.-S."/>
            <person name="Charusanti P."/>
            <person name="Shaw S."/>
            <person name="Blin K."/>
            <person name="Weber T."/>
        </authorList>
    </citation>
    <scope>NUCLEOTIDE SEQUENCE [LARGE SCALE GENOMIC DNA]</scope>
    <source>
        <strain evidence="2 3">NBC 01792</strain>
    </source>
</reference>
<gene>
    <name evidence="2" type="ORF">OG849_15395</name>
</gene>
<dbReference type="EMBL" id="CP109083">
    <property type="protein sequence ID" value="WSB12593.1"/>
    <property type="molecule type" value="Genomic_DNA"/>
</dbReference>
<name>A0ABZ1F825_9ACTN</name>
<keyword evidence="3" id="KW-1185">Reference proteome</keyword>
<dbReference type="RefSeq" id="WP_326705090.1">
    <property type="nucleotide sequence ID" value="NZ_CP109083.1"/>
</dbReference>
<feature type="compositionally biased region" description="Basic and acidic residues" evidence="1">
    <location>
        <begin position="1"/>
        <end position="29"/>
    </location>
</feature>
<feature type="region of interest" description="Disordered" evidence="1">
    <location>
        <begin position="1"/>
        <end position="36"/>
    </location>
</feature>
<protein>
    <submittedName>
        <fullName evidence="2">Uncharacterized protein</fullName>
    </submittedName>
</protein>
<evidence type="ECO:0000256" key="1">
    <source>
        <dbReference type="SAM" id="MobiDB-lite"/>
    </source>
</evidence>